<evidence type="ECO:0000259" key="3">
    <source>
        <dbReference type="PROSITE" id="PS51462"/>
    </source>
</evidence>
<dbReference type="GO" id="GO:0019693">
    <property type="term" value="P:ribose phosphate metabolic process"/>
    <property type="evidence" value="ECO:0007669"/>
    <property type="project" value="TreeGrafter"/>
</dbReference>
<dbReference type="Gene3D" id="3.90.79.10">
    <property type="entry name" value="Nucleoside Triphosphate Pyrophosphohydrolase"/>
    <property type="match status" value="1"/>
</dbReference>
<dbReference type="AlphaFoldDB" id="A0A285UA47"/>
<gene>
    <name evidence="4" type="ORF">SAMN05878391_0541</name>
</gene>
<dbReference type="EMBL" id="OBQF01000001">
    <property type="protein sequence ID" value="SOC38774.1"/>
    <property type="molecule type" value="Genomic_DNA"/>
</dbReference>
<dbReference type="InterPro" id="IPR015797">
    <property type="entry name" value="NUDIX_hydrolase-like_dom_sf"/>
</dbReference>
<dbReference type="OrthoDB" id="9806150at2"/>
<protein>
    <submittedName>
        <fullName evidence="4">ADP-ribose pyrophosphatase</fullName>
    </submittedName>
</protein>
<evidence type="ECO:0000313" key="4">
    <source>
        <dbReference type="EMBL" id="SOC38774.1"/>
    </source>
</evidence>
<sequence length="182" mass="20810">MTNSKSYEHLKEEILETDEIFNGRVIKVTHDKVRLPDGETSYREIVHHNGAVAIIPVHEDHLYFVRQFRVPTGEVLLEIPAGKVERDEAPADTAEKELREEIGAVSPEIRKLYEFYTAPGFASELIHLYIAEELKFEAQALEEDEFLDIEKIHVDSLQAALDEGKFRDAKTIIAVQYVLAHL</sequence>
<name>A0A285UA47_9STAP</name>
<dbReference type="PROSITE" id="PS51462">
    <property type="entry name" value="NUDIX"/>
    <property type="match status" value="1"/>
</dbReference>
<dbReference type="GO" id="GO:0016787">
    <property type="term" value="F:hydrolase activity"/>
    <property type="evidence" value="ECO:0007669"/>
    <property type="project" value="UniProtKB-KW"/>
</dbReference>
<reference evidence="5" key="1">
    <citation type="submission" date="2017-08" db="EMBL/GenBank/DDBJ databases">
        <authorList>
            <person name="Varghese N."/>
            <person name="Submissions S."/>
        </authorList>
    </citation>
    <scope>NUCLEOTIDE SEQUENCE [LARGE SCALE GENOMIC DNA]</scope>
    <source>
        <strain evidence="5">DSM 23173</strain>
    </source>
</reference>
<feature type="domain" description="Nudix hydrolase" evidence="3">
    <location>
        <begin position="47"/>
        <end position="174"/>
    </location>
</feature>
<dbReference type="PANTHER" id="PTHR11839">
    <property type="entry name" value="UDP/ADP-SUGAR PYROPHOSPHATASE"/>
    <property type="match status" value="1"/>
</dbReference>
<dbReference type="SUPFAM" id="SSF55811">
    <property type="entry name" value="Nudix"/>
    <property type="match status" value="1"/>
</dbReference>
<evidence type="ECO:0000256" key="2">
    <source>
        <dbReference type="ARBA" id="ARBA00022801"/>
    </source>
</evidence>
<proteinExistence type="predicted"/>
<keyword evidence="5" id="KW-1185">Reference proteome</keyword>
<comment type="cofactor">
    <cofactor evidence="1">
        <name>Mg(2+)</name>
        <dbReference type="ChEBI" id="CHEBI:18420"/>
    </cofactor>
</comment>
<organism evidence="4 5">
    <name type="scientific">Salinicoccus kekensis</name>
    <dbReference type="NCBI Taxonomy" id="714307"/>
    <lineage>
        <taxon>Bacteria</taxon>
        <taxon>Bacillati</taxon>
        <taxon>Bacillota</taxon>
        <taxon>Bacilli</taxon>
        <taxon>Bacillales</taxon>
        <taxon>Staphylococcaceae</taxon>
        <taxon>Salinicoccus</taxon>
    </lineage>
</organism>
<dbReference type="GO" id="GO:0005829">
    <property type="term" value="C:cytosol"/>
    <property type="evidence" value="ECO:0007669"/>
    <property type="project" value="TreeGrafter"/>
</dbReference>
<dbReference type="PANTHER" id="PTHR11839:SF18">
    <property type="entry name" value="NUDIX HYDROLASE DOMAIN-CONTAINING PROTEIN"/>
    <property type="match status" value="1"/>
</dbReference>
<dbReference type="RefSeq" id="WP_097038884.1">
    <property type="nucleotide sequence ID" value="NZ_OBQF01000001.1"/>
</dbReference>
<evidence type="ECO:0000256" key="1">
    <source>
        <dbReference type="ARBA" id="ARBA00001946"/>
    </source>
</evidence>
<dbReference type="Pfam" id="PF00293">
    <property type="entry name" value="NUDIX"/>
    <property type="match status" value="1"/>
</dbReference>
<accession>A0A285UA47</accession>
<dbReference type="GO" id="GO:0006753">
    <property type="term" value="P:nucleoside phosphate metabolic process"/>
    <property type="evidence" value="ECO:0007669"/>
    <property type="project" value="TreeGrafter"/>
</dbReference>
<keyword evidence="2" id="KW-0378">Hydrolase</keyword>
<dbReference type="FunFam" id="3.90.79.10:FF:000024">
    <property type="entry name" value="ADP-ribose pyrophosphatase"/>
    <property type="match status" value="1"/>
</dbReference>
<evidence type="ECO:0000313" key="5">
    <source>
        <dbReference type="Proteomes" id="UP000219412"/>
    </source>
</evidence>
<dbReference type="InterPro" id="IPR000086">
    <property type="entry name" value="NUDIX_hydrolase_dom"/>
</dbReference>
<dbReference type="Proteomes" id="UP000219412">
    <property type="component" value="Unassembled WGS sequence"/>
</dbReference>